<dbReference type="EMBL" id="JAHLKM010000003">
    <property type="protein sequence ID" value="MCQ4332671.1"/>
    <property type="molecule type" value="Genomic_DNA"/>
</dbReference>
<dbReference type="AlphaFoldDB" id="A0A9R1CS72"/>
<dbReference type="Gene3D" id="1.20.5.340">
    <property type="match status" value="1"/>
</dbReference>
<sequence>MLDDLLGRTELKERIEELESERDSLEARLEAESERRADAVSAKQTAEERINRLEDRIADLEGRLEGATDDVSGVGFRREETLRGERVGAVLERLRSFEGAPESVLTAFVDGSVPEDLRTLLGDRTPLVSRAAPCLVCSDDAGALAVALRPPVAPEPFREWASTPTVDRSWFRPTGRFALALVRSDTFAVGVYEGDERVAFEGFESDVKSDHSKGGFSQSRFERIRDEQIAHHLEKCEDALAGLGTDRLYVVGDRRLIGEFDADASSAVDATGKPEAALKDAFADFWSVRLYGL</sequence>
<comment type="caution">
    <text evidence="3">The sequence shown here is derived from an EMBL/GenBank/DDBJ whole genome shotgun (WGS) entry which is preliminary data.</text>
</comment>
<dbReference type="SUPFAM" id="SSF53137">
    <property type="entry name" value="Translational machinery components"/>
    <property type="match status" value="1"/>
</dbReference>
<protein>
    <recommendedName>
        <fullName evidence="2">Actinobacteria/chloroflexi VLRF1 release factor domain-containing protein</fullName>
    </recommendedName>
</protein>
<organism evidence="3 4">
    <name type="scientific">Natronomonas aquatica</name>
    <dbReference type="NCBI Taxonomy" id="2841590"/>
    <lineage>
        <taxon>Archaea</taxon>
        <taxon>Methanobacteriati</taxon>
        <taxon>Methanobacteriota</taxon>
        <taxon>Stenosarchaea group</taxon>
        <taxon>Halobacteria</taxon>
        <taxon>Halobacteriales</taxon>
        <taxon>Natronomonadaceae</taxon>
        <taxon>Natronomonas</taxon>
    </lineage>
</organism>
<evidence type="ECO:0000313" key="4">
    <source>
        <dbReference type="Proteomes" id="UP001139494"/>
    </source>
</evidence>
<reference evidence="3" key="1">
    <citation type="journal article" date="2023" name="Front. Microbiol.">
        <title>Genomic-based phylogenetic and metabolic analyses of the genus Natronomonas, and description of Natronomonas aquatica sp. nov.</title>
        <authorList>
            <person name="Garcia-Roldan A."/>
            <person name="Duran-Viseras A."/>
            <person name="de la Haba R.R."/>
            <person name="Corral P."/>
            <person name="Sanchez-Porro C."/>
            <person name="Ventosa A."/>
        </authorList>
    </citation>
    <scope>NUCLEOTIDE SEQUENCE</scope>
    <source>
        <strain evidence="3">F2-12</strain>
    </source>
</reference>
<proteinExistence type="predicted"/>
<keyword evidence="4" id="KW-1185">Reference proteome</keyword>
<gene>
    <name evidence="3" type="ORF">KM295_04025</name>
</gene>
<dbReference type="Pfam" id="PF18859">
    <property type="entry name" value="acVLRF1"/>
    <property type="match status" value="1"/>
</dbReference>
<feature type="compositionally biased region" description="Basic and acidic residues" evidence="1">
    <location>
        <begin position="17"/>
        <end position="38"/>
    </location>
</feature>
<evidence type="ECO:0000259" key="2">
    <source>
        <dbReference type="Pfam" id="PF18859"/>
    </source>
</evidence>
<dbReference type="RefSeq" id="WP_256028608.1">
    <property type="nucleotide sequence ID" value="NZ_JAHLKM010000003.1"/>
</dbReference>
<evidence type="ECO:0000256" key="1">
    <source>
        <dbReference type="SAM" id="MobiDB-lite"/>
    </source>
</evidence>
<name>A0A9R1CS72_9EURY</name>
<feature type="region of interest" description="Disordered" evidence="1">
    <location>
        <begin position="17"/>
        <end position="43"/>
    </location>
</feature>
<dbReference type="Proteomes" id="UP001139494">
    <property type="component" value="Unassembled WGS sequence"/>
</dbReference>
<feature type="domain" description="Actinobacteria/chloroflexi VLRF1 release factor" evidence="2">
    <location>
        <begin position="176"/>
        <end position="290"/>
    </location>
</feature>
<dbReference type="Gene3D" id="3.30.420.60">
    <property type="entry name" value="eRF1 domain 2"/>
    <property type="match status" value="1"/>
</dbReference>
<evidence type="ECO:0000313" key="3">
    <source>
        <dbReference type="EMBL" id="MCQ4332671.1"/>
    </source>
</evidence>
<accession>A0A9R1CS72</accession>
<dbReference type="InterPro" id="IPR040783">
    <property type="entry name" value="VLRF1"/>
</dbReference>
<dbReference type="InterPro" id="IPR042226">
    <property type="entry name" value="eFR1_2_sf"/>
</dbReference>